<dbReference type="PROSITE" id="PS50878">
    <property type="entry name" value="RT_POL"/>
    <property type="match status" value="1"/>
</dbReference>
<protein>
    <recommendedName>
        <fullName evidence="3">Gypsy retrotransposon integrase-like protein 1</fullName>
        <ecNumber evidence="2">3.1.26.4</ecNumber>
    </recommendedName>
</protein>
<dbReference type="Pfam" id="PF00665">
    <property type="entry name" value="rve"/>
    <property type="match status" value="1"/>
</dbReference>
<dbReference type="GO" id="GO:0015074">
    <property type="term" value="P:DNA integration"/>
    <property type="evidence" value="ECO:0007669"/>
    <property type="project" value="InterPro"/>
</dbReference>
<dbReference type="GO" id="GO:0003676">
    <property type="term" value="F:nucleic acid binding"/>
    <property type="evidence" value="ECO:0007669"/>
    <property type="project" value="InterPro"/>
</dbReference>
<dbReference type="InterPro" id="IPR001584">
    <property type="entry name" value="Integrase_cat-core"/>
</dbReference>
<evidence type="ECO:0000256" key="5">
    <source>
        <dbReference type="SAM" id="MobiDB-lite"/>
    </source>
</evidence>
<dbReference type="InterPro" id="IPR036397">
    <property type="entry name" value="RNaseH_sf"/>
</dbReference>
<dbReference type="PANTHER" id="PTHR37984">
    <property type="entry name" value="PROTEIN CBG26694"/>
    <property type="match status" value="1"/>
</dbReference>
<evidence type="ECO:0000256" key="1">
    <source>
        <dbReference type="ARBA" id="ARBA00010879"/>
    </source>
</evidence>
<dbReference type="EC" id="3.1.26.4" evidence="2"/>
<dbReference type="Gene3D" id="1.10.340.70">
    <property type="match status" value="1"/>
</dbReference>
<dbReference type="InterPro" id="IPR043128">
    <property type="entry name" value="Rev_trsase/Diguanyl_cyclase"/>
</dbReference>
<evidence type="ECO:0000256" key="2">
    <source>
        <dbReference type="ARBA" id="ARBA00012180"/>
    </source>
</evidence>
<dbReference type="Gene3D" id="3.30.70.270">
    <property type="match status" value="2"/>
</dbReference>
<dbReference type="GO" id="GO:0004523">
    <property type="term" value="F:RNA-DNA hybrid ribonuclease activity"/>
    <property type="evidence" value="ECO:0007669"/>
    <property type="project" value="UniProtKB-EC"/>
</dbReference>
<dbReference type="InterPro" id="IPR000477">
    <property type="entry name" value="RT_dom"/>
</dbReference>
<comment type="caution">
    <text evidence="8">The sequence shown here is derived from an EMBL/GenBank/DDBJ whole genome shotgun (WGS) entry which is preliminary data.</text>
</comment>
<dbReference type="SUPFAM" id="SSF53098">
    <property type="entry name" value="Ribonuclease H-like"/>
    <property type="match status" value="1"/>
</dbReference>
<feature type="coiled-coil region" evidence="4">
    <location>
        <begin position="435"/>
        <end position="462"/>
    </location>
</feature>
<evidence type="ECO:0000256" key="4">
    <source>
        <dbReference type="SAM" id="Coils"/>
    </source>
</evidence>
<dbReference type="Pfam" id="PF17921">
    <property type="entry name" value="Integrase_H2C2"/>
    <property type="match status" value="1"/>
</dbReference>
<dbReference type="PROSITE" id="PS50994">
    <property type="entry name" value="INTEGRASE"/>
    <property type="match status" value="1"/>
</dbReference>
<dbReference type="InterPro" id="IPR012337">
    <property type="entry name" value="RNaseH-like_sf"/>
</dbReference>
<dbReference type="STRING" id="84645.A0A498L483"/>
<dbReference type="InterPro" id="IPR043502">
    <property type="entry name" value="DNA/RNA_pol_sf"/>
</dbReference>
<feature type="domain" description="Reverse transcriptase" evidence="6">
    <location>
        <begin position="1"/>
        <end position="263"/>
    </location>
</feature>
<dbReference type="InterPro" id="IPR050951">
    <property type="entry name" value="Retrovirus_Pol_polyprotein"/>
</dbReference>
<dbReference type="Pfam" id="PF00078">
    <property type="entry name" value="RVT_1"/>
    <property type="match status" value="1"/>
</dbReference>
<feature type="region of interest" description="Disordered" evidence="5">
    <location>
        <begin position="332"/>
        <end position="353"/>
    </location>
</feature>
<keyword evidence="4" id="KW-0175">Coiled coil</keyword>
<dbReference type="InterPro" id="IPR041588">
    <property type="entry name" value="Integrase_H2C2"/>
</dbReference>
<dbReference type="FunFam" id="3.30.420.10:FF:000032">
    <property type="entry name" value="Retrovirus-related Pol polyprotein from transposon 297-like Protein"/>
    <property type="match status" value="1"/>
</dbReference>
<dbReference type="SUPFAM" id="SSF56672">
    <property type="entry name" value="DNA/RNA polymerases"/>
    <property type="match status" value="1"/>
</dbReference>
<dbReference type="PANTHER" id="PTHR37984:SF15">
    <property type="entry name" value="INTEGRASE CATALYTIC DOMAIN-CONTAINING PROTEIN"/>
    <property type="match status" value="1"/>
</dbReference>
<dbReference type="CDD" id="cd01647">
    <property type="entry name" value="RT_LTR"/>
    <property type="match status" value="1"/>
</dbReference>
<keyword evidence="9" id="KW-1185">Reference proteome</keyword>
<proteinExistence type="inferred from homology"/>
<feature type="domain" description="Integrase catalytic" evidence="7">
    <location>
        <begin position="575"/>
        <end position="730"/>
    </location>
</feature>
<dbReference type="Proteomes" id="UP000290572">
    <property type="component" value="Unassembled WGS sequence"/>
</dbReference>
<accession>A0A498L483</accession>
<sequence>MASSAPLCALLWDIQRQLHLLSEEQLYRLTSSLKDEGDKAIPEVTGTNEPERFEFIVDYLKSDQLKKLEDEGMSCLLTIRDKIDELKSSTGSQLDMDTAINDKEVNGGSSVAEQASGELNRKTIPDGHPLPRIQDLLDSLGGFTWFSILDQGSAYHQGFVDEDCRHMTAFSTPWGLYEWKCIPFGLTNAPAAFQRCMEGVLEDIRDKCCSPYLDDVLCYSKTFHEHVDDFRQVLCRMREYGIKLRPKKCELFKRQIRYLGRMVSGQGIEIDPKDLEAVLQLKKNKKPKTVGEVRTLLGFLSYYRSFIQDFSRLAKPLYELLQNPKEETVLKAAKTSQGRQKTRKGTKAQMPSRTPIQWTTEHRAVLSKFIEMLTSPPILAYPDFDLPFVLHTDASNEGLGAVLYQRQADHLSDYTEAVPFEVVSAKWQGSKAVVEEEAQEDVRALQQDNECIKEVIKLKENNWTPNNKEKKTVTRGTRRLVQEWNKLIVEEGILYRHSGNRKQLVLPEKLKPMVLKNLHDNMGHIGTDKVIHLAHDRFYWPFMQNEIEEYVIRKFNCIKQKRPNVPERAPMGSITTSSPFELVSIDYLHLEQSKGGYEYILVLVDHFTCFAQAYPTKNKSGKMAAEKIFQDFIPRFGYPERLHHDQGREFENHQTLQQLAGISHSWTTPSHPRGNPVERLDRTLLQMLRILEKEKKADWKEHLPHLVHVYNCTRHEATGYSPFFLLYGRPPRLPIDLMFNLKPEKETESHVTFVQKWACRMQEAYKIASENSQKSSAKGKKHYDRKVKGVPLQVGS</sequence>
<dbReference type="AlphaFoldDB" id="A0A498L483"/>
<organism evidence="8 9">
    <name type="scientific">Labeo rohita</name>
    <name type="common">Indian major carp</name>
    <name type="synonym">Cyprinus rohita</name>
    <dbReference type="NCBI Taxonomy" id="84645"/>
    <lineage>
        <taxon>Eukaryota</taxon>
        <taxon>Metazoa</taxon>
        <taxon>Chordata</taxon>
        <taxon>Craniata</taxon>
        <taxon>Vertebrata</taxon>
        <taxon>Euteleostomi</taxon>
        <taxon>Actinopterygii</taxon>
        <taxon>Neopterygii</taxon>
        <taxon>Teleostei</taxon>
        <taxon>Ostariophysi</taxon>
        <taxon>Cypriniformes</taxon>
        <taxon>Cyprinidae</taxon>
        <taxon>Labeoninae</taxon>
        <taxon>Labeonini</taxon>
        <taxon>Labeo</taxon>
    </lineage>
</organism>
<dbReference type="Gene3D" id="3.30.420.10">
    <property type="entry name" value="Ribonuclease H-like superfamily/Ribonuclease H"/>
    <property type="match status" value="1"/>
</dbReference>
<evidence type="ECO:0000259" key="7">
    <source>
        <dbReference type="PROSITE" id="PS50994"/>
    </source>
</evidence>
<evidence type="ECO:0000313" key="9">
    <source>
        <dbReference type="Proteomes" id="UP000290572"/>
    </source>
</evidence>
<evidence type="ECO:0000259" key="6">
    <source>
        <dbReference type="PROSITE" id="PS50878"/>
    </source>
</evidence>
<dbReference type="Gene3D" id="3.10.10.10">
    <property type="entry name" value="HIV Type 1 Reverse Transcriptase, subunit A, domain 1"/>
    <property type="match status" value="1"/>
</dbReference>
<name>A0A498L483_LABRO</name>
<evidence type="ECO:0000256" key="3">
    <source>
        <dbReference type="ARBA" id="ARBA00039658"/>
    </source>
</evidence>
<feature type="region of interest" description="Disordered" evidence="5">
    <location>
        <begin position="769"/>
        <end position="796"/>
    </location>
</feature>
<gene>
    <name evidence="8" type="ORF">ROHU_034505</name>
</gene>
<dbReference type="FunFam" id="1.10.340.70:FF:000001">
    <property type="entry name" value="Retrovirus-related Pol polyprotein from transposon gypsy-like Protein"/>
    <property type="match status" value="1"/>
</dbReference>
<dbReference type="Pfam" id="PF17919">
    <property type="entry name" value="RT_RNaseH_2"/>
    <property type="match status" value="1"/>
</dbReference>
<reference evidence="8 9" key="1">
    <citation type="submission" date="2018-03" db="EMBL/GenBank/DDBJ databases">
        <title>Draft genome sequence of Rohu Carp (Labeo rohita).</title>
        <authorList>
            <person name="Das P."/>
            <person name="Kushwaha B."/>
            <person name="Joshi C.G."/>
            <person name="Kumar D."/>
            <person name="Nagpure N.S."/>
            <person name="Sahoo L."/>
            <person name="Das S.P."/>
            <person name="Bit A."/>
            <person name="Patnaik S."/>
            <person name="Meher P.K."/>
            <person name="Jayasankar P."/>
            <person name="Koringa P.G."/>
            <person name="Patel N.V."/>
            <person name="Hinsu A.T."/>
            <person name="Kumar R."/>
            <person name="Pandey M."/>
            <person name="Agarwal S."/>
            <person name="Srivastava S."/>
            <person name="Singh M."/>
            <person name="Iquebal M.A."/>
            <person name="Jaiswal S."/>
            <person name="Angadi U.B."/>
            <person name="Kumar N."/>
            <person name="Raza M."/>
            <person name="Shah T.M."/>
            <person name="Rai A."/>
            <person name="Jena J.K."/>
        </authorList>
    </citation>
    <scope>NUCLEOTIDE SEQUENCE [LARGE SCALE GENOMIC DNA]</scope>
    <source>
        <strain evidence="8">DASCIFA01</strain>
        <tissue evidence="8">Testis</tissue>
    </source>
</reference>
<evidence type="ECO:0000313" key="8">
    <source>
        <dbReference type="EMBL" id="RXN03212.1"/>
    </source>
</evidence>
<comment type="similarity">
    <text evidence="1">Belongs to the beta type-B retroviral polymerase family. HERV class-II K(HML-2) pol subfamily.</text>
</comment>
<dbReference type="InterPro" id="IPR041577">
    <property type="entry name" value="RT_RNaseH_2"/>
</dbReference>
<dbReference type="EMBL" id="QBIY01013486">
    <property type="protein sequence ID" value="RXN03212.1"/>
    <property type="molecule type" value="Genomic_DNA"/>
</dbReference>